<dbReference type="Gene3D" id="3.30.420.10">
    <property type="entry name" value="Ribonuclease H-like superfamily/Ribonuclease H"/>
    <property type="match status" value="1"/>
</dbReference>
<dbReference type="PANTHER" id="PTHR33939:SF1">
    <property type="entry name" value="DUF4371 DOMAIN-CONTAINING PROTEIN"/>
    <property type="match status" value="1"/>
</dbReference>
<reference evidence="2" key="1">
    <citation type="journal article" date="2005" name="Appl. Environ. Microbiol.">
        <title>Metagenomic analysis reveals diverse polyketide synthase gene clusters in microorganisms associated with the marine sponge Discodermia dissoluta.</title>
        <authorList>
            <person name="Schirmer A."/>
            <person name="Gadkari R."/>
            <person name="Reeves C.D."/>
            <person name="Ibrahim F."/>
            <person name="DeLong E.F."/>
            <person name="Hutchinson C.R."/>
        </authorList>
    </citation>
    <scope>NUCLEOTIDE SEQUENCE</scope>
</reference>
<feature type="domain" description="Tc1-like transposase DDE" evidence="1">
    <location>
        <begin position="289"/>
        <end position="367"/>
    </location>
</feature>
<protein>
    <submittedName>
        <fullName evidence="2">Transposase</fullName>
    </submittedName>
</protein>
<organism evidence="2">
    <name type="scientific">uncultured bacterial symbiont of Discodermia dissoluta</name>
    <dbReference type="NCBI Taxonomy" id="323654"/>
    <lineage>
        <taxon>Bacteria</taxon>
        <taxon>environmental samples</taxon>
    </lineage>
</organism>
<dbReference type="GO" id="GO:0003676">
    <property type="term" value="F:nucleic acid binding"/>
    <property type="evidence" value="ECO:0007669"/>
    <property type="project" value="InterPro"/>
</dbReference>
<proteinExistence type="predicted"/>
<accession>Q49HI7</accession>
<evidence type="ECO:0000313" key="2">
    <source>
        <dbReference type="EMBL" id="AAY00050.1"/>
    </source>
</evidence>
<dbReference type="EMBL" id="AY907538">
    <property type="protein sequence ID" value="AAY00050.1"/>
    <property type="molecule type" value="Genomic_DNA"/>
</dbReference>
<dbReference type="InterPro" id="IPR038717">
    <property type="entry name" value="Tc1-like_DDE_dom"/>
</dbReference>
<dbReference type="AlphaFoldDB" id="Q49HI7"/>
<name>Q49HI7_9BACT</name>
<dbReference type="Pfam" id="PF13358">
    <property type="entry name" value="DDE_3"/>
    <property type="match status" value="1"/>
</dbReference>
<sequence length="422" mass="49009">MSYTKGRPLCPEEKKLLVSVKHYFDRNKSEFGSNESSAQMTADALGIGLATVNRVMASYHKAPDSIHTPSQLRGRPTYSVDMSHQEAVRAYIRQANLGGHHITLESIRNMLKEKSPDESFHLSTLSRTLDRWGFEFGKGIRTQHLKEKDYIVLARQRYLRKMRSNRTLSSNKSIRPEVYLDESYINKNHSHDWVWYSNEDGPWIQKPTGKGERLIIMNAITRDGWVPEAKVVFKSTRKTGDYHGQMNGDLFQKWFVEKLLPNIPKASLIVMDNATYHNVLADDSAPTPTCSKEKIRTWLEANHIPCKDDCLKVELVEILRKIAPEPTYKIDVIAHQQGHEVIRTPPYHPELQPIETCWGILKNEVARHCDFTLENLRRQLEHAFEKITSETCQRIIKKVRSVEERFWEEDARLDQEREHPIL</sequence>
<dbReference type="PANTHER" id="PTHR33939">
    <property type="entry name" value="PROTEIN CBG22215"/>
    <property type="match status" value="1"/>
</dbReference>
<evidence type="ECO:0000259" key="1">
    <source>
        <dbReference type="Pfam" id="PF13358"/>
    </source>
</evidence>
<dbReference type="InterPro" id="IPR036397">
    <property type="entry name" value="RNaseH_sf"/>
</dbReference>